<dbReference type="EMBL" id="FZOF01000009">
    <property type="protein sequence ID" value="SNS85967.1"/>
    <property type="molecule type" value="Genomic_DNA"/>
</dbReference>
<feature type="transmembrane region" description="Helical" evidence="1">
    <location>
        <begin position="7"/>
        <end position="29"/>
    </location>
</feature>
<keyword evidence="1" id="KW-0812">Transmembrane</keyword>
<evidence type="ECO:0000256" key="1">
    <source>
        <dbReference type="SAM" id="Phobius"/>
    </source>
</evidence>
<dbReference type="AlphaFoldDB" id="A0A239HXA5"/>
<gene>
    <name evidence="2" type="ORF">SAMN05216252_109152</name>
</gene>
<feature type="transmembrane region" description="Helical" evidence="1">
    <location>
        <begin position="55"/>
        <end position="72"/>
    </location>
</feature>
<dbReference type="Proteomes" id="UP000198280">
    <property type="component" value="Unassembled WGS sequence"/>
</dbReference>
<proteinExistence type="predicted"/>
<reference evidence="2 3" key="1">
    <citation type="submission" date="2017-06" db="EMBL/GenBank/DDBJ databases">
        <authorList>
            <person name="Kim H.J."/>
            <person name="Triplett B.A."/>
        </authorList>
    </citation>
    <scope>NUCLEOTIDE SEQUENCE [LARGE SCALE GENOMIC DNA]</scope>
    <source>
        <strain evidence="2 3">CGMCC 4.1858</strain>
    </source>
</reference>
<organism evidence="2 3">
    <name type="scientific">Actinacidiphila glaucinigra</name>
    <dbReference type="NCBI Taxonomy" id="235986"/>
    <lineage>
        <taxon>Bacteria</taxon>
        <taxon>Bacillati</taxon>
        <taxon>Actinomycetota</taxon>
        <taxon>Actinomycetes</taxon>
        <taxon>Kitasatosporales</taxon>
        <taxon>Streptomycetaceae</taxon>
        <taxon>Actinacidiphila</taxon>
    </lineage>
</organism>
<evidence type="ECO:0000313" key="2">
    <source>
        <dbReference type="EMBL" id="SNS85967.1"/>
    </source>
</evidence>
<accession>A0A239HXA5</accession>
<sequence>MRTTRWWVAHWSGALLSLICMVSAVWWLIAMEYDAQLPAWTRVGRMVQRSRPERIAPVLIVLGAFALLYFGHELRSALRDRRRSRVPHVDAR</sequence>
<protein>
    <submittedName>
        <fullName evidence="2">Uncharacterized protein</fullName>
    </submittedName>
</protein>
<evidence type="ECO:0000313" key="3">
    <source>
        <dbReference type="Proteomes" id="UP000198280"/>
    </source>
</evidence>
<name>A0A239HXA5_9ACTN</name>
<dbReference type="RefSeq" id="WP_143681600.1">
    <property type="nucleotide sequence ID" value="NZ_FZOF01000009.1"/>
</dbReference>
<keyword evidence="3" id="KW-1185">Reference proteome</keyword>
<keyword evidence="1" id="KW-0472">Membrane</keyword>
<keyword evidence="1" id="KW-1133">Transmembrane helix</keyword>